<feature type="binding site" evidence="6">
    <location>
        <position position="206"/>
    </location>
    <ligand>
        <name>substrate</name>
    </ligand>
</feature>
<keyword evidence="5 6" id="KW-0472">Membrane</keyword>
<dbReference type="GO" id="GO:0005886">
    <property type="term" value="C:plasma membrane"/>
    <property type="evidence" value="ECO:0007669"/>
    <property type="project" value="UniProtKB-SubCell"/>
</dbReference>
<evidence type="ECO:0000256" key="7">
    <source>
        <dbReference type="PIRSR" id="PIRSR600760-2"/>
    </source>
</evidence>
<feature type="binding site" evidence="6">
    <location>
        <position position="82"/>
    </location>
    <ligand>
        <name>Mg(2+)</name>
        <dbReference type="ChEBI" id="CHEBI:18420"/>
        <label>2</label>
    </ligand>
</feature>
<feature type="binding site" evidence="7">
    <location>
        <position position="84"/>
    </location>
    <ligand>
        <name>Mg(2+)</name>
        <dbReference type="ChEBI" id="CHEBI:18420"/>
        <label>1</label>
        <note>catalytic</note>
    </ligand>
</feature>
<feature type="binding site" evidence="7">
    <location>
        <position position="66"/>
    </location>
    <ligand>
        <name>Mg(2+)</name>
        <dbReference type="ChEBI" id="CHEBI:18420"/>
        <label>1</label>
        <note>catalytic</note>
    </ligand>
</feature>
<feature type="binding site" evidence="7">
    <location>
        <position position="82"/>
    </location>
    <ligand>
        <name>Mg(2+)</name>
        <dbReference type="ChEBI" id="CHEBI:18420"/>
        <label>1</label>
        <note>catalytic</note>
    </ligand>
</feature>
<dbReference type="PANTHER" id="PTHR43028:SF5">
    <property type="entry name" value="3'(2'),5'-BISPHOSPHATE NUCLEOTIDASE 1"/>
    <property type="match status" value="1"/>
</dbReference>
<dbReference type="KEGG" id="rpq:rpr22_CDS291"/>
<dbReference type="RefSeq" id="WP_004597379.1">
    <property type="nucleotide sequence ID" value="NC_017560.1"/>
</dbReference>
<dbReference type="PRINTS" id="PR00377">
    <property type="entry name" value="IMPHPHTASES"/>
</dbReference>
<dbReference type="InterPro" id="IPR050725">
    <property type="entry name" value="CysQ/Inositol_MonoPase"/>
</dbReference>
<feature type="binding site" evidence="6">
    <location>
        <position position="84"/>
    </location>
    <ligand>
        <name>Mg(2+)</name>
        <dbReference type="ChEBI" id="CHEBI:18420"/>
        <label>1</label>
    </ligand>
</feature>
<dbReference type="HOGENOM" id="CLU_044118_3_0_5"/>
<evidence type="ECO:0000256" key="6">
    <source>
        <dbReference type="HAMAP-Rule" id="MF_02095"/>
    </source>
</evidence>
<keyword evidence="4 6" id="KW-0378">Hydrolase</keyword>
<feature type="binding site" evidence="6">
    <location>
        <position position="66"/>
    </location>
    <ligand>
        <name>substrate</name>
    </ligand>
</feature>
<keyword evidence="6 7" id="KW-0460">Magnesium</keyword>
<evidence type="ECO:0000256" key="1">
    <source>
        <dbReference type="ARBA" id="ARBA00005289"/>
    </source>
</evidence>
<comment type="subcellular location">
    <subcellularLocation>
        <location evidence="6">Cell inner membrane</location>
        <topology evidence="6">Peripheral membrane protein</topology>
        <orientation evidence="6">Cytoplasmic side</orientation>
    </subcellularLocation>
</comment>
<evidence type="ECO:0000256" key="2">
    <source>
        <dbReference type="ARBA" id="ARBA00022475"/>
    </source>
</evidence>
<accession>D5AWM2</accession>
<dbReference type="EMBL" id="CP001584">
    <property type="protein sequence ID" value="ADE29811.1"/>
    <property type="molecule type" value="Genomic_DNA"/>
</dbReference>
<feature type="binding site" evidence="6">
    <location>
        <position position="85"/>
    </location>
    <ligand>
        <name>Mg(2+)</name>
        <dbReference type="ChEBI" id="CHEBI:18420"/>
        <label>2</label>
    </ligand>
</feature>
<evidence type="ECO:0000256" key="5">
    <source>
        <dbReference type="ARBA" id="ARBA00023136"/>
    </source>
</evidence>
<dbReference type="AlphaFoldDB" id="D5AWM2"/>
<protein>
    <recommendedName>
        <fullName evidence="6">3'(2'),5'-bisphosphate nucleotidase CysQ</fullName>
        <ecNumber evidence="6">3.1.3.7</ecNumber>
    </recommendedName>
    <alternativeName>
        <fullName evidence="6">3'(2'),5-bisphosphonucleoside 3'(2')-phosphohydrolase</fullName>
    </alternativeName>
    <alternativeName>
        <fullName evidence="6">3'-phosphoadenosine 5'-phosphate phosphatase</fullName>
        <shortName evidence="6">PAP phosphatase</shortName>
    </alternativeName>
</protein>
<evidence type="ECO:0000313" key="9">
    <source>
        <dbReference type="Proteomes" id="UP000006931"/>
    </source>
</evidence>
<dbReference type="GO" id="GO:0000103">
    <property type="term" value="P:sulfate assimilation"/>
    <property type="evidence" value="ECO:0007669"/>
    <property type="project" value="TreeGrafter"/>
</dbReference>
<dbReference type="GO" id="GO:0008441">
    <property type="term" value="F:3'(2'),5'-bisphosphate nucleotidase activity"/>
    <property type="evidence" value="ECO:0007669"/>
    <property type="project" value="UniProtKB-UniRule"/>
</dbReference>
<evidence type="ECO:0000256" key="4">
    <source>
        <dbReference type="ARBA" id="ARBA00022801"/>
    </source>
</evidence>
<keyword evidence="2 6" id="KW-1003">Cell membrane</keyword>
<dbReference type="GeneID" id="57569424"/>
<dbReference type="PROSITE" id="PS00630">
    <property type="entry name" value="IMP_2"/>
    <property type="match status" value="1"/>
</dbReference>
<dbReference type="Pfam" id="PF00459">
    <property type="entry name" value="Inositol_P"/>
    <property type="match status" value="1"/>
</dbReference>
<evidence type="ECO:0000256" key="3">
    <source>
        <dbReference type="ARBA" id="ARBA00022519"/>
    </source>
</evidence>
<dbReference type="PANTHER" id="PTHR43028">
    <property type="entry name" value="3'(2'),5'-BISPHOSPHATE NUCLEOTIDASE 1"/>
    <property type="match status" value="1"/>
</dbReference>
<feature type="binding site" evidence="6">
    <location>
        <begin position="84"/>
        <end position="87"/>
    </location>
    <ligand>
        <name>substrate</name>
    </ligand>
</feature>
<dbReference type="PATRIC" id="fig|449216.3.peg.303"/>
<dbReference type="GO" id="GO:0046854">
    <property type="term" value="P:phosphatidylinositol phosphate biosynthetic process"/>
    <property type="evidence" value="ECO:0007669"/>
    <property type="project" value="InterPro"/>
</dbReference>
<keyword evidence="6 7" id="KW-0479">Metal-binding</keyword>
<organism evidence="8 9">
    <name type="scientific">Rickettsia prowazekii (strain Rp22)</name>
    <dbReference type="NCBI Taxonomy" id="449216"/>
    <lineage>
        <taxon>Bacteria</taxon>
        <taxon>Pseudomonadati</taxon>
        <taxon>Pseudomonadota</taxon>
        <taxon>Alphaproteobacteria</taxon>
        <taxon>Rickettsiales</taxon>
        <taxon>Rickettsiaceae</taxon>
        <taxon>Rickettsieae</taxon>
        <taxon>Rickettsia</taxon>
        <taxon>typhus group</taxon>
    </lineage>
</organism>
<dbReference type="EC" id="3.1.3.7" evidence="6"/>
<feature type="binding site" evidence="6">
    <location>
        <position position="206"/>
    </location>
    <ligand>
        <name>Mg(2+)</name>
        <dbReference type="ChEBI" id="CHEBI:18420"/>
        <label>2</label>
    </ligand>
</feature>
<comment type="function">
    <text evidence="6">Converts adenosine-3',5'-bisphosphate (PAP) to AMP.</text>
</comment>
<dbReference type="CDD" id="cd01638">
    <property type="entry name" value="CysQ"/>
    <property type="match status" value="1"/>
</dbReference>
<proteinExistence type="inferred from homology"/>
<comment type="similarity">
    <text evidence="1 6">Belongs to the inositol monophosphatase superfamily. CysQ family.</text>
</comment>
<dbReference type="GO" id="GO:0000287">
    <property type="term" value="F:magnesium ion binding"/>
    <property type="evidence" value="ECO:0007669"/>
    <property type="project" value="UniProtKB-UniRule"/>
</dbReference>
<sequence>MNDNLINALKDLIINTGKVALDIKKTGILIDTKSDGSVVTNADQEISKIIYQTLRSLTSQIAIVCEEQPLPILNSDTFWLIDPIDGTRSYVEGKNTYTVNIGLIENGFPTIGLIYHPETAKLYYTDVNGRLKIEQNSQEIFVNYSPKHKEPNAVVGFYNSNKATKEFLRSYSFGKINAISSSIKLCLIAEGKADIYPKFGQTMEWDIAAGHALIKASGGNILDCDGQEVTYGKANFANPHFFACSKYWLEMDSVFVSTKSLL</sequence>
<feature type="binding site" evidence="7">
    <location>
        <position position="85"/>
    </location>
    <ligand>
        <name>Mg(2+)</name>
        <dbReference type="ChEBI" id="CHEBI:18420"/>
        <label>1</label>
        <note>catalytic</note>
    </ligand>
</feature>
<dbReference type="Proteomes" id="UP000006931">
    <property type="component" value="Chromosome"/>
</dbReference>
<dbReference type="HAMAP" id="MF_02095">
    <property type="entry name" value="CysQ"/>
    <property type="match status" value="1"/>
</dbReference>
<evidence type="ECO:0000313" key="8">
    <source>
        <dbReference type="EMBL" id="ADE29811.1"/>
    </source>
</evidence>
<dbReference type="InterPro" id="IPR000760">
    <property type="entry name" value="Inositol_monophosphatase-like"/>
</dbReference>
<reference evidence="8 9" key="1">
    <citation type="journal article" date="2010" name="Genome Res.">
        <title>Genomic, proteomic, and transcriptomic analysis of virulent and avirulent Rickettsia prowazekii reveals its adaptive mutation capabilities.</title>
        <authorList>
            <person name="Bechah Y."/>
            <person name="El Karkouri K."/>
            <person name="Mediannikov O."/>
            <person name="Leroy Q."/>
            <person name="Pelletier N."/>
            <person name="Robert C."/>
            <person name="Medigue C."/>
            <person name="Mege J.L."/>
            <person name="Raoult D."/>
        </authorList>
    </citation>
    <scope>NUCLEOTIDE SEQUENCE [LARGE SCALE GENOMIC DNA]</scope>
    <source>
        <strain evidence="8 9">Rp22</strain>
    </source>
</reference>
<gene>
    <name evidence="6 8" type="primary">cysQ</name>
    <name evidence="8" type="ordered locus">rpr22_CDS291</name>
</gene>
<comment type="catalytic activity">
    <reaction evidence="6">
        <text>adenosine 3',5'-bisphosphate + H2O = AMP + phosphate</text>
        <dbReference type="Rhea" id="RHEA:10040"/>
        <dbReference type="ChEBI" id="CHEBI:15377"/>
        <dbReference type="ChEBI" id="CHEBI:43474"/>
        <dbReference type="ChEBI" id="CHEBI:58343"/>
        <dbReference type="ChEBI" id="CHEBI:456215"/>
        <dbReference type="EC" id="3.1.3.7"/>
    </reaction>
</comment>
<comment type="cofactor">
    <cofactor evidence="6 7">
        <name>Mg(2+)</name>
        <dbReference type="ChEBI" id="CHEBI:18420"/>
    </cofactor>
</comment>
<dbReference type="Gene3D" id="3.30.540.10">
    <property type="entry name" value="Fructose-1,6-Bisphosphatase, subunit A, domain 1"/>
    <property type="match status" value="1"/>
</dbReference>
<dbReference type="Gene3D" id="3.40.190.80">
    <property type="match status" value="1"/>
</dbReference>
<dbReference type="SUPFAM" id="SSF56655">
    <property type="entry name" value="Carbohydrate phosphatase"/>
    <property type="match status" value="1"/>
</dbReference>
<dbReference type="InterPro" id="IPR006240">
    <property type="entry name" value="CysQ"/>
</dbReference>
<dbReference type="GO" id="GO:0050427">
    <property type="term" value="P:3'-phosphoadenosine 5'-phosphosulfate metabolic process"/>
    <property type="evidence" value="ECO:0007669"/>
    <property type="project" value="TreeGrafter"/>
</dbReference>
<feature type="binding site" evidence="6">
    <location>
        <position position="66"/>
    </location>
    <ligand>
        <name>Mg(2+)</name>
        <dbReference type="ChEBI" id="CHEBI:18420"/>
        <label>1</label>
    </ligand>
</feature>
<dbReference type="InterPro" id="IPR020550">
    <property type="entry name" value="Inositol_monophosphatase_CS"/>
</dbReference>
<name>D5AWM2_RICPP</name>
<feature type="binding site" evidence="7">
    <location>
        <position position="206"/>
    </location>
    <ligand>
        <name>Mg(2+)</name>
        <dbReference type="ChEBI" id="CHEBI:18420"/>
        <label>1</label>
        <note>catalytic</note>
    </ligand>
</feature>
<keyword evidence="3 6" id="KW-0997">Cell inner membrane</keyword>
<feature type="binding site" evidence="6">
    <location>
        <position position="82"/>
    </location>
    <ligand>
        <name>Mg(2+)</name>
        <dbReference type="ChEBI" id="CHEBI:18420"/>
        <label>1</label>
    </ligand>
</feature>